<organism evidence="2 3">
    <name type="scientific">Pseudoalteromonas gelatinilytica</name>
    <dbReference type="NCBI Taxonomy" id="1703256"/>
    <lineage>
        <taxon>Bacteria</taxon>
        <taxon>Pseudomonadati</taxon>
        <taxon>Pseudomonadota</taxon>
        <taxon>Gammaproteobacteria</taxon>
        <taxon>Alteromonadales</taxon>
        <taxon>Pseudoalteromonadaceae</taxon>
        <taxon>Pseudoalteromonas</taxon>
    </lineage>
</organism>
<dbReference type="RefSeq" id="WP_119851741.1">
    <property type="nucleotide sequence ID" value="NZ_QYSE01000001.1"/>
</dbReference>
<gene>
    <name evidence="2" type="ORF">D4741_01235</name>
</gene>
<evidence type="ECO:0000259" key="1">
    <source>
        <dbReference type="SMART" id="SM00635"/>
    </source>
</evidence>
<feature type="domain" description="BIG2" evidence="1">
    <location>
        <begin position="47"/>
        <end position="131"/>
    </location>
</feature>
<name>A0A3A3EKS4_9GAMM</name>
<evidence type="ECO:0000313" key="3">
    <source>
        <dbReference type="Proteomes" id="UP000265938"/>
    </source>
</evidence>
<dbReference type="InterPro" id="IPR003343">
    <property type="entry name" value="Big_2"/>
</dbReference>
<reference evidence="2 3" key="1">
    <citation type="submission" date="2018-09" db="EMBL/GenBank/DDBJ databases">
        <title>Identification of marine bacteria producing industrial enzymes.</title>
        <authorList>
            <person name="Cheng T.H."/>
            <person name="Saidin J."/>
            <person name="Muhd D.D."/>
            <person name="Isa M.N.M."/>
            <person name="Bakar M.F.A."/>
            <person name="Ismail N."/>
        </authorList>
    </citation>
    <scope>NUCLEOTIDE SEQUENCE [LARGE SCALE GENOMIC DNA]</scope>
    <source>
        <strain evidence="2 3">MNAD 1.6</strain>
    </source>
</reference>
<protein>
    <recommendedName>
        <fullName evidence="1">BIG2 domain-containing protein</fullName>
    </recommendedName>
</protein>
<dbReference type="InterPro" id="IPR008964">
    <property type="entry name" value="Invasin/intimin_cell_adhesion"/>
</dbReference>
<dbReference type="SUPFAM" id="SSF49373">
    <property type="entry name" value="Invasin/intimin cell-adhesion fragments"/>
    <property type="match status" value="1"/>
</dbReference>
<dbReference type="Pfam" id="PF02368">
    <property type="entry name" value="Big_2"/>
    <property type="match status" value="1"/>
</dbReference>
<dbReference type="Gene3D" id="2.60.40.1080">
    <property type="match status" value="1"/>
</dbReference>
<accession>A0A3A3EKS4</accession>
<sequence>MKVHLRVSTLITTSLIVGTLWGCGSETDSSQLAREVELEKLRNEGTIIEKVTIEQYQVRLEVGDTHQLTATGIDSNGDSRDVTNELTWQTSDETIATITNSGLLTAKSYAETPQGLITLTATTINGISDEKQISISDNKVSSINLKQISPASGPIHTCAPAKVSADVTYEDGYISLNSIKNIVFSVDQNSTAIINDQGEIYTSSPTLENTTITGKIDNITGELEVTADPSSLNAISILVDENETDEVILNIGDRISLNALANYDSDVMNQAVNIDNSINWSISDTNFIGFSEKNIDDDSSDASLLALNSGTTHLLGSCGTKQKITSIVIEGDSQLNSIDVNDGQTDFTISPLQSINLTLTANYDGEPSILNVTEFAKWDTNGSDLITTKLINPGTDQATLRVTSNSTALGSALITVTFNSEVKNILINIE</sequence>
<dbReference type="SMART" id="SM00635">
    <property type="entry name" value="BID_2"/>
    <property type="match status" value="1"/>
</dbReference>
<dbReference type="AlphaFoldDB" id="A0A3A3EKS4"/>
<evidence type="ECO:0000313" key="2">
    <source>
        <dbReference type="EMBL" id="RJF36729.1"/>
    </source>
</evidence>
<comment type="caution">
    <text evidence="2">The sequence shown here is derived from an EMBL/GenBank/DDBJ whole genome shotgun (WGS) entry which is preliminary data.</text>
</comment>
<proteinExistence type="predicted"/>
<dbReference type="EMBL" id="QYSE01000001">
    <property type="protein sequence ID" value="RJF36729.1"/>
    <property type="molecule type" value="Genomic_DNA"/>
</dbReference>
<dbReference type="Proteomes" id="UP000265938">
    <property type="component" value="Unassembled WGS sequence"/>
</dbReference>